<dbReference type="AlphaFoldDB" id="A0AA39UAG6"/>
<keyword evidence="2" id="KW-1185">Reference proteome</keyword>
<organism evidence="1 2">
    <name type="scientific">Armillaria novae-zelandiae</name>
    <dbReference type="NCBI Taxonomy" id="153914"/>
    <lineage>
        <taxon>Eukaryota</taxon>
        <taxon>Fungi</taxon>
        <taxon>Dikarya</taxon>
        <taxon>Basidiomycota</taxon>
        <taxon>Agaricomycotina</taxon>
        <taxon>Agaricomycetes</taxon>
        <taxon>Agaricomycetidae</taxon>
        <taxon>Agaricales</taxon>
        <taxon>Marasmiineae</taxon>
        <taxon>Physalacriaceae</taxon>
        <taxon>Armillaria</taxon>
    </lineage>
</organism>
<accession>A0AA39UAG6</accession>
<proteinExistence type="predicted"/>
<dbReference type="EMBL" id="JAUEPR010000012">
    <property type="protein sequence ID" value="KAK0479218.1"/>
    <property type="molecule type" value="Genomic_DNA"/>
</dbReference>
<reference evidence="1" key="1">
    <citation type="submission" date="2023-06" db="EMBL/GenBank/DDBJ databases">
        <authorList>
            <consortium name="Lawrence Berkeley National Laboratory"/>
            <person name="Ahrendt S."/>
            <person name="Sahu N."/>
            <person name="Indic B."/>
            <person name="Wong-Bajracharya J."/>
            <person name="Merenyi Z."/>
            <person name="Ke H.-M."/>
            <person name="Monk M."/>
            <person name="Kocsube S."/>
            <person name="Drula E."/>
            <person name="Lipzen A."/>
            <person name="Balint B."/>
            <person name="Henrissat B."/>
            <person name="Andreopoulos B."/>
            <person name="Martin F.M."/>
            <person name="Harder C.B."/>
            <person name="Rigling D."/>
            <person name="Ford K.L."/>
            <person name="Foster G.D."/>
            <person name="Pangilinan J."/>
            <person name="Papanicolaou A."/>
            <person name="Barry K."/>
            <person name="LaButti K."/>
            <person name="Viragh M."/>
            <person name="Koriabine M."/>
            <person name="Yan M."/>
            <person name="Riley R."/>
            <person name="Champramary S."/>
            <person name="Plett K.L."/>
            <person name="Tsai I.J."/>
            <person name="Slot J."/>
            <person name="Sipos G."/>
            <person name="Plett J."/>
            <person name="Nagy L.G."/>
            <person name="Grigoriev I.V."/>
        </authorList>
    </citation>
    <scope>NUCLEOTIDE SEQUENCE</scope>
    <source>
        <strain evidence="1">ICMP 16352</strain>
    </source>
</reference>
<sequence length="353" mass="39951">MAQITSLELNHVVLTFCAFNSFISSPCLTKLYLAGIIVLEYEYADVEHGTDFSAPDCSLPQLKSALRCPLRELHLNMYKSSDLMIMDLIATSRYPIIAKDSLVKVELSSHYSTDNHVHLFQWFLDCKAIKSVKTVHLGDPKLLHFTEQDTTNYDLRRFNMFKTVGLCISIGRGWFPSKPEFQWWANSLSVIPAGSPLNKLRLIIDFVALNVQALPDVTMAMWDDLDCALCGDNLDLEHLAIDFTSWVTWHRQKELAMKHQSREELRVKHTITKESTIFMPLASVNSRLGTTIPQSASGGDTLAIHTGWHTCASQVVEDTASPYWDSDNTLHTGHSRGHPLTYLLAHSWCFHLD</sequence>
<gene>
    <name evidence="1" type="ORF">IW261DRAFT_1419964</name>
</gene>
<evidence type="ECO:0000313" key="2">
    <source>
        <dbReference type="Proteomes" id="UP001175227"/>
    </source>
</evidence>
<dbReference type="Proteomes" id="UP001175227">
    <property type="component" value="Unassembled WGS sequence"/>
</dbReference>
<evidence type="ECO:0000313" key="1">
    <source>
        <dbReference type="EMBL" id="KAK0479218.1"/>
    </source>
</evidence>
<name>A0AA39UAG6_9AGAR</name>
<protein>
    <submittedName>
        <fullName evidence="1">Uncharacterized protein</fullName>
    </submittedName>
</protein>
<comment type="caution">
    <text evidence="1">The sequence shown here is derived from an EMBL/GenBank/DDBJ whole genome shotgun (WGS) entry which is preliminary data.</text>
</comment>